<feature type="domain" description="Peptidase S1" evidence="11">
    <location>
        <begin position="30"/>
        <end position="271"/>
    </location>
</feature>
<dbReference type="SUPFAM" id="SSF50494">
    <property type="entry name" value="Trypsin-like serine proteases"/>
    <property type="match status" value="1"/>
</dbReference>
<evidence type="ECO:0000256" key="8">
    <source>
        <dbReference type="RuleBase" id="RU363034"/>
    </source>
</evidence>
<gene>
    <name evidence="12" type="ORF">CLODIP_2_CD09878</name>
</gene>
<evidence type="ECO:0000256" key="10">
    <source>
        <dbReference type="SAM" id="SignalP"/>
    </source>
</evidence>
<feature type="compositionally biased region" description="Polar residues" evidence="9">
    <location>
        <begin position="327"/>
        <end position="340"/>
    </location>
</feature>
<comment type="caution">
    <text evidence="12">The sequence shown here is derived from an EMBL/GenBank/DDBJ whole genome shotgun (WGS) entry which is preliminary data.</text>
</comment>
<dbReference type="CDD" id="cd00190">
    <property type="entry name" value="Tryp_SPc"/>
    <property type="match status" value="1"/>
</dbReference>
<dbReference type="Proteomes" id="UP000494165">
    <property type="component" value="Unassembled WGS sequence"/>
</dbReference>
<evidence type="ECO:0000256" key="6">
    <source>
        <dbReference type="ARBA" id="ARBA00022825"/>
    </source>
</evidence>
<dbReference type="PROSITE" id="PS00134">
    <property type="entry name" value="TRYPSIN_HIS"/>
    <property type="match status" value="1"/>
</dbReference>
<dbReference type="PANTHER" id="PTHR24276:SF98">
    <property type="entry name" value="FI18310P1-RELATED"/>
    <property type="match status" value="1"/>
</dbReference>
<dbReference type="PANTHER" id="PTHR24276">
    <property type="entry name" value="POLYSERASE-RELATED"/>
    <property type="match status" value="1"/>
</dbReference>
<evidence type="ECO:0000256" key="1">
    <source>
        <dbReference type="ARBA" id="ARBA00004613"/>
    </source>
</evidence>
<comment type="subcellular location">
    <subcellularLocation>
        <location evidence="1">Secreted</location>
    </subcellularLocation>
</comment>
<dbReference type="PROSITE" id="PS50240">
    <property type="entry name" value="TRYPSIN_DOM"/>
    <property type="match status" value="1"/>
</dbReference>
<dbReference type="InterPro" id="IPR009003">
    <property type="entry name" value="Peptidase_S1_PA"/>
</dbReference>
<dbReference type="InterPro" id="IPR033116">
    <property type="entry name" value="TRYPSIN_SER"/>
</dbReference>
<sequence>MWSVFVLGFSLQVATCQISLSADSSGQVRVVNGTDAPPGKYPAQVSVRYRNSHTCGGSIIGHNLVLTAAHCVDDRTAQSLSVLAGTLDVYDEAKEGKVHQVTEIIAHENYSSMYIRHDIALLKISPSFEFSDLIDSISLPVPYQQTMAAEPAAVVGWGYDKSGGSVMRRLQEAELLVYSDEECFDIHGSNMVYPNNICAGVPGGGRGQCSGDSGGPLVVDGQLVGIVSWSRKPCAVPPFPGVFTQVTAFAAQKEVFLHSLGFQEPVLDIADCLFGRNLNHGCVKTTCYQLHGDEDWFLVPRIGKKVVTCREDRHCLRDFKRILSGEMENQPSSTKSSTQNEETDLHGEPNLVTTDQARVGHQSDDLHNLPSDQSSVYAMPSASHHQMIPQIAPGAGNYLVQPNPMLGLHSTEYFAHQPTGSGLALPPAASWPGTQPGFGLGILQQFYHPLQPHQGMEIFHQGGTGSYRQQMGNPLLQIAPRFQGSHILNALWRGSESQIGQQGGIYPGLYADFTHSPAAQDNIIRMPNTPPFVQPPALPSDSDELKMPSVANETVLEVDSGLTQHRLGAASGC</sequence>
<proteinExistence type="inferred from homology"/>
<dbReference type="PRINTS" id="PR00722">
    <property type="entry name" value="CHYMOTRYPSIN"/>
</dbReference>
<feature type="signal peptide" evidence="10">
    <location>
        <begin position="1"/>
        <end position="16"/>
    </location>
</feature>
<evidence type="ECO:0000256" key="7">
    <source>
        <dbReference type="ARBA" id="ARBA00023157"/>
    </source>
</evidence>
<keyword evidence="4 8" id="KW-0645">Protease</keyword>
<dbReference type="AlphaFoldDB" id="A0A8S1E8C0"/>
<dbReference type="InterPro" id="IPR043504">
    <property type="entry name" value="Peptidase_S1_PA_chymotrypsin"/>
</dbReference>
<evidence type="ECO:0000256" key="9">
    <source>
        <dbReference type="SAM" id="MobiDB-lite"/>
    </source>
</evidence>
<organism evidence="12 13">
    <name type="scientific">Cloeon dipterum</name>
    <dbReference type="NCBI Taxonomy" id="197152"/>
    <lineage>
        <taxon>Eukaryota</taxon>
        <taxon>Metazoa</taxon>
        <taxon>Ecdysozoa</taxon>
        <taxon>Arthropoda</taxon>
        <taxon>Hexapoda</taxon>
        <taxon>Insecta</taxon>
        <taxon>Pterygota</taxon>
        <taxon>Palaeoptera</taxon>
        <taxon>Ephemeroptera</taxon>
        <taxon>Pisciforma</taxon>
        <taxon>Baetidae</taxon>
        <taxon>Cloeon</taxon>
    </lineage>
</organism>
<dbReference type="Pfam" id="PF00089">
    <property type="entry name" value="Trypsin"/>
    <property type="match status" value="1"/>
</dbReference>
<dbReference type="FunFam" id="2.40.10.10:FF:000047">
    <property type="entry name" value="Trypsin eta"/>
    <property type="match status" value="1"/>
</dbReference>
<feature type="region of interest" description="Disordered" evidence="9">
    <location>
        <begin position="326"/>
        <end position="349"/>
    </location>
</feature>
<keyword evidence="3" id="KW-0964">Secreted</keyword>
<dbReference type="GO" id="GO:0016485">
    <property type="term" value="P:protein processing"/>
    <property type="evidence" value="ECO:0007669"/>
    <property type="project" value="UniProtKB-ARBA"/>
</dbReference>
<dbReference type="GO" id="GO:0004252">
    <property type="term" value="F:serine-type endopeptidase activity"/>
    <property type="evidence" value="ECO:0007669"/>
    <property type="project" value="InterPro"/>
</dbReference>
<dbReference type="InterPro" id="IPR050430">
    <property type="entry name" value="Peptidase_S1"/>
</dbReference>
<comment type="similarity">
    <text evidence="2">Belongs to the peptidase S1 family.</text>
</comment>
<name>A0A8S1E8C0_9INSE</name>
<accession>A0A8S1E8C0</accession>
<dbReference type="GO" id="GO:0005576">
    <property type="term" value="C:extracellular region"/>
    <property type="evidence" value="ECO:0007669"/>
    <property type="project" value="UniProtKB-SubCell"/>
</dbReference>
<dbReference type="InterPro" id="IPR018114">
    <property type="entry name" value="TRYPSIN_HIS"/>
</dbReference>
<evidence type="ECO:0000256" key="3">
    <source>
        <dbReference type="ARBA" id="ARBA00022525"/>
    </source>
</evidence>
<evidence type="ECO:0000256" key="5">
    <source>
        <dbReference type="ARBA" id="ARBA00022801"/>
    </source>
</evidence>
<keyword evidence="13" id="KW-1185">Reference proteome</keyword>
<keyword evidence="6 8" id="KW-0720">Serine protease</keyword>
<keyword evidence="7" id="KW-1015">Disulfide bond</keyword>
<keyword evidence="5 8" id="KW-0378">Hydrolase</keyword>
<dbReference type="EMBL" id="CADEPI010000823">
    <property type="protein sequence ID" value="CAB3388586.1"/>
    <property type="molecule type" value="Genomic_DNA"/>
</dbReference>
<dbReference type="PROSITE" id="PS00135">
    <property type="entry name" value="TRYPSIN_SER"/>
    <property type="match status" value="1"/>
</dbReference>
<evidence type="ECO:0000313" key="13">
    <source>
        <dbReference type="Proteomes" id="UP000494165"/>
    </source>
</evidence>
<evidence type="ECO:0000256" key="4">
    <source>
        <dbReference type="ARBA" id="ARBA00022670"/>
    </source>
</evidence>
<reference evidence="12 13" key="1">
    <citation type="submission" date="2020-04" db="EMBL/GenBank/DDBJ databases">
        <authorList>
            <person name="Alioto T."/>
            <person name="Alioto T."/>
            <person name="Gomez Garrido J."/>
        </authorList>
    </citation>
    <scope>NUCLEOTIDE SEQUENCE [LARGE SCALE GENOMIC DNA]</scope>
</reference>
<dbReference type="InterPro" id="IPR001314">
    <property type="entry name" value="Peptidase_S1A"/>
</dbReference>
<dbReference type="OrthoDB" id="8440449at2759"/>
<evidence type="ECO:0000313" key="12">
    <source>
        <dbReference type="EMBL" id="CAB3388586.1"/>
    </source>
</evidence>
<feature type="chain" id="PRO_5035902782" description="Peptidase S1 domain-containing protein" evidence="10">
    <location>
        <begin position="17"/>
        <end position="573"/>
    </location>
</feature>
<evidence type="ECO:0000256" key="2">
    <source>
        <dbReference type="ARBA" id="ARBA00007664"/>
    </source>
</evidence>
<dbReference type="SMART" id="SM00020">
    <property type="entry name" value="Tryp_SPc"/>
    <property type="match status" value="1"/>
</dbReference>
<dbReference type="Gene3D" id="2.40.10.10">
    <property type="entry name" value="Trypsin-like serine proteases"/>
    <property type="match status" value="1"/>
</dbReference>
<protein>
    <recommendedName>
        <fullName evidence="11">Peptidase S1 domain-containing protein</fullName>
    </recommendedName>
</protein>
<evidence type="ECO:0000259" key="11">
    <source>
        <dbReference type="PROSITE" id="PS50240"/>
    </source>
</evidence>
<keyword evidence="10" id="KW-0732">Signal</keyword>
<dbReference type="InterPro" id="IPR001254">
    <property type="entry name" value="Trypsin_dom"/>
</dbReference>